<dbReference type="InterPro" id="IPR015424">
    <property type="entry name" value="PyrdxlP-dep_Trfase"/>
</dbReference>
<evidence type="ECO:0000313" key="4">
    <source>
        <dbReference type="EMBL" id="MBB4895912.1"/>
    </source>
</evidence>
<name>A0A7W7LTR1_9ACTN</name>
<dbReference type="GO" id="GO:0004587">
    <property type="term" value="F:ornithine aminotransferase activity"/>
    <property type="evidence" value="ECO:0007669"/>
    <property type="project" value="UniProtKB-EC"/>
</dbReference>
<dbReference type="InterPro" id="IPR015421">
    <property type="entry name" value="PyrdxlP-dep_Trfase_major"/>
</dbReference>
<reference evidence="4 5" key="1">
    <citation type="submission" date="2020-08" db="EMBL/GenBank/DDBJ databases">
        <title>Genomic Encyclopedia of Type Strains, Phase III (KMG-III): the genomes of soil and plant-associated and newly described type strains.</title>
        <authorList>
            <person name="Whitman W."/>
        </authorList>
    </citation>
    <scope>NUCLEOTIDE SEQUENCE [LARGE SCALE GENOMIC DNA]</scope>
    <source>
        <strain evidence="4 5">CECT 3266</strain>
    </source>
</reference>
<keyword evidence="4" id="KW-0032">Aminotransferase</keyword>
<evidence type="ECO:0000313" key="5">
    <source>
        <dbReference type="Proteomes" id="UP000556084"/>
    </source>
</evidence>
<dbReference type="PROSITE" id="PS00600">
    <property type="entry name" value="AA_TRANSFER_CLASS_3"/>
    <property type="match status" value="1"/>
</dbReference>
<evidence type="ECO:0000256" key="1">
    <source>
        <dbReference type="ARBA" id="ARBA00001933"/>
    </source>
</evidence>
<dbReference type="FunFam" id="3.40.640.10:FF:000004">
    <property type="entry name" value="Acetylornithine aminotransferase"/>
    <property type="match status" value="1"/>
</dbReference>
<dbReference type="InterPro" id="IPR005814">
    <property type="entry name" value="Aminotrans_3"/>
</dbReference>
<dbReference type="PANTHER" id="PTHR11986:SF121">
    <property type="entry name" value="BLR3010 PROTEIN"/>
    <property type="match status" value="1"/>
</dbReference>
<organism evidence="4 5">
    <name type="scientific">Streptomyces olivoverticillatus</name>
    <dbReference type="NCBI Taxonomy" id="66427"/>
    <lineage>
        <taxon>Bacteria</taxon>
        <taxon>Bacillati</taxon>
        <taxon>Actinomycetota</taxon>
        <taxon>Actinomycetes</taxon>
        <taxon>Kitasatosporales</taxon>
        <taxon>Streptomycetaceae</taxon>
        <taxon>Streptomyces</taxon>
    </lineage>
</organism>
<dbReference type="RefSeq" id="WP_184351699.1">
    <property type="nucleotide sequence ID" value="NZ_JACHJH010000010.1"/>
</dbReference>
<dbReference type="InterPro" id="IPR015422">
    <property type="entry name" value="PyrdxlP-dep_Trfase_small"/>
</dbReference>
<keyword evidence="5" id="KW-1185">Reference proteome</keyword>
<dbReference type="InterPro" id="IPR049704">
    <property type="entry name" value="Aminotrans_3_PPA_site"/>
</dbReference>
<dbReference type="CDD" id="cd00610">
    <property type="entry name" value="OAT_like"/>
    <property type="match status" value="1"/>
</dbReference>
<dbReference type="FunFam" id="3.90.1150.10:FF:000086">
    <property type="entry name" value="Putative acetylornithine aminotransferase"/>
    <property type="match status" value="1"/>
</dbReference>
<dbReference type="SUPFAM" id="SSF53383">
    <property type="entry name" value="PLP-dependent transferases"/>
    <property type="match status" value="1"/>
</dbReference>
<dbReference type="AlphaFoldDB" id="A0A7W7LTR1"/>
<dbReference type="Gene3D" id="3.90.1150.10">
    <property type="entry name" value="Aspartate Aminotransferase, domain 1"/>
    <property type="match status" value="1"/>
</dbReference>
<comment type="caution">
    <text evidence="4">The sequence shown here is derived from an EMBL/GenBank/DDBJ whole genome shotgun (WGS) entry which is preliminary data.</text>
</comment>
<keyword evidence="2 3" id="KW-0663">Pyridoxal phosphate</keyword>
<comment type="similarity">
    <text evidence="3">Belongs to the class-III pyridoxal-phosphate-dependent aminotransferase family.</text>
</comment>
<keyword evidence="4" id="KW-0808">Transferase</keyword>
<dbReference type="PIRSF" id="PIRSF000521">
    <property type="entry name" value="Transaminase_4ab_Lys_Orn"/>
    <property type="match status" value="1"/>
</dbReference>
<accession>A0A7W7LTR1</accession>
<protein>
    <submittedName>
        <fullName evidence="4">Ornithine--oxo-acid transaminase</fullName>
        <ecNumber evidence="4">2.6.1.13</ecNumber>
    </submittedName>
</protein>
<gene>
    <name evidence="4" type="ORF">FHS39_004993</name>
</gene>
<proteinExistence type="inferred from homology"/>
<comment type="cofactor">
    <cofactor evidence="1">
        <name>pyridoxal 5'-phosphate</name>
        <dbReference type="ChEBI" id="CHEBI:597326"/>
    </cofactor>
</comment>
<dbReference type="InterPro" id="IPR050103">
    <property type="entry name" value="Class-III_PLP-dep_AT"/>
</dbReference>
<dbReference type="PANTHER" id="PTHR11986">
    <property type="entry name" value="AMINOTRANSFERASE CLASS III"/>
    <property type="match status" value="1"/>
</dbReference>
<dbReference type="EMBL" id="JACHJH010000010">
    <property type="protein sequence ID" value="MBB4895912.1"/>
    <property type="molecule type" value="Genomic_DNA"/>
</dbReference>
<evidence type="ECO:0000256" key="2">
    <source>
        <dbReference type="ARBA" id="ARBA00022898"/>
    </source>
</evidence>
<dbReference type="GO" id="GO:0030170">
    <property type="term" value="F:pyridoxal phosphate binding"/>
    <property type="evidence" value="ECO:0007669"/>
    <property type="project" value="InterPro"/>
</dbReference>
<sequence length="465" mass="50843">MTADGTTRFDLARLLAERGGERYDLHARHLNHQLPRMLRTIGFDKVYERAEGAYFWDADGQDYLDMLAGFGVMGLGRHHPVIRKALHDVLDASLADLTRFDCPPLPGLLAEKLLAYAPHLDRVFFGNSGTEAVETALKFARYATGKPRILYCTHAFHGLTAGSLSVNGEDGFRDGFAPLLPDTAVPMGDLERLERELARGDVAGLVIEPVQGKGVTVAPSGYLLAAQRLLHRHKALLIADEVQTGIGRTGEFFAYQHDAGVEPDLVCVAKALSGGYVPVGATLGKDWIFKKVYSSMDRVLVHSASFGSNAQAMAAGLAVLSVMEEERVTERARTTGELLTSRLAALTGKYELLHEVRGRGLMIGIEFGRPKSLGLRSRWAMLQAARKGLFAQMVVVPLLQKHRILTQVSGDHLEVIKLIPPLIIGEREVDRFVDAFTAVMDDAHNGGGLMWDFGRTLVKQAVAGR</sequence>
<dbReference type="Pfam" id="PF00202">
    <property type="entry name" value="Aminotran_3"/>
    <property type="match status" value="1"/>
</dbReference>
<dbReference type="Gene3D" id="3.40.640.10">
    <property type="entry name" value="Type I PLP-dependent aspartate aminotransferase-like (Major domain)"/>
    <property type="match status" value="1"/>
</dbReference>
<dbReference type="EC" id="2.6.1.13" evidence="4"/>
<evidence type="ECO:0000256" key="3">
    <source>
        <dbReference type="RuleBase" id="RU003560"/>
    </source>
</evidence>
<dbReference type="Proteomes" id="UP000556084">
    <property type="component" value="Unassembled WGS sequence"/>
</dbReference>
<dbReference type="GO" id="GO:0042802">
    <property type="term" value="F:identical protein binding"/>
    <property type="evidence" value="ECO:0007669"/>
    <property type="project" value="TreeGrafter"/>
</dbReference>